<feature type="region of interest" description="Disordered" evidence="1">
    <location>
        <begin position="35"/>
        <end position="92"/>
    </location>
</feature>
<evidence type="ECO:0000256" key="1">
    <source>
        <dbReference type="SAM" id="MobiDB-lite"/>
    </source>
</evidence>
<name>A0A0J1BEB2_9TREE</name>
<accession>A0A0J1BEB2</accession>
<dbReference type="EMBL" id="KQ087177">
    <property type="protein sequence ID" value="KLT46429.1"/>
    <property type="molecule type" value="Genomic_DNA"/>
</dbReference>
<reference evidence="2 3" key="1">
    <citation type="submission" date="2015-03" db="EMBL/GenBank/DDBJ databases">
        <title>Genomics and transcriptomics of the oil-accumulating basidiomycete yeast T. oleaginosus allow insights into substrate utilization and the diverse evolutionary trajectories of mating systems in fungi.</title>
        <authorList>
            <consortium name="DOE Joint Genome Institute"/>
            <person name="Kourist R."/>
            <person name="Kracht O."/>
            <person name="Bracharz F."/>
            <person name="Lipzen A."/>
            <person name="Nolan M."/>
            <person name="Ohm R."/>
            <person name="Grigoriev I."/>
            <person name="Sun S."/>
            <person name="Heitman J."/>
            <person name="Bruck T."/>
            <person name="Nowrousian M."/>
        </authorList>
    </citation>
    <scope>NUCLEOTIDE SEQUENCE [LARGE SCALE GENOMIC DNA]</scope>
    <source>
        <strain evidence="2 3">IBC0246</strain>
    </source>
</reference>
<feature type="compositionally biased region" description="Basic and acidic residues" evidence="1">
    <location>
        <begin position="83"/>
        <end position="92"/>
    </location>
</feature>
<keyword evidence="3" id="KW-1185">Reference proteome</keyword>
<dbReference type="AlphaFoldDB" id="A0A0J1BEB2"/>
<evidence type="ECO:0000313" key="3">
    <source>
        <dbReference type="Proteomes" id="UP000053611"/>
    </source>
</evidence>
<evidence type="ECO:0000313" key="2">
    <source>
        <dbReference type="EMBL" id="KLT46429.1"/>
    </source>
</evidence>
<proteinExistence type="predicted"/>
<organism evidence="2 3">
    <name type="scientific">Cutaneotrichosporon oleaginosum</name>
    <dbReference type="NCBI Taxonomy" id="879819"/>
    <lineage>
        <taxon>Eukaryota</taxon>
        <taxon>Fungi</taxon>
        <taxon>Dikarya</taxon>
        <taxon>Basidiomycota</taxon>
        <taxon>Agaricomycotina</taxon>
        <taxon>Tremellomycetes</taxon>
        <taxon>Trichosporonales</taxon>
        <taxon>Trichosporonaceae</taxon>
        <taxon>Cutaneotrichosporon</taxon>
    </lineage>
</organism>
<dbReference type="GeneID" id="28980516"/>
<gene>
    <name evidence="2" type="ORF">CC85DRAFT_2033</name>
</gene>
<protein>
    <submittedName>
        <fullName evidence="2">Uncharacterized protein</fullName>
    </submittedName>
</protein>
<sequence>MHQCILASPSQHSTRILVSRRILCQVTVHLSRAAHRSYSQQPAVSSQQTASLSQAPKTKAAARVNKLIPLDQPWQTSQLPETPRPETTESAL</sequence>
<dbReference type="RefSeq" id="XP_018282920.1">
    <property type="nucleotide sequence ID" value="XM_018419913.1"/>
</dbReference>
<dbReference type="Proteomes" id="UP000053611">
    <property type="component" value="Unassembled WGS sequence"/>
</dbReference>
<feature type="compositionally biased region" description="Polar residues" evidence="1">
    <location>
        <begin position="37"/>
        <end position="56"/>
    </location>
</feature>